<dbReference type="EMBL" id="JBCGDC010000011">
    <property type="protein sequence ID" value="MFB6392661.1"/>
    <property type="molecule type" value="Genomic_DNA"/>
</dbReference>
<protein>
    <submittedName>
        <fullName evidence="2">Helix-turn-helix domain-containing protein</fullName>
    </submittedName>
</protein>
<evidence type="ECO:0000259" key="1">
    <source>
        <dbReference type="Pfam" id="PF12728"/>
    </source>
</evidence>
<reference evidence="2 3" key="1">
    <citation type="submission" date="2024-04" db="EMBL/GenBank/DDBJ databases">
        <title>Polymorphospora sp. isolated from Baiyangdian Lake in Xiong'an New Area.</title>
        <authorList>
            <person name="Zhang X."/>
            <person name="Liu J."/>
        </authorList>
    </citation>
    <scope>NUCLEOTIDE SEQUENCE [LARGE SCALE GENOMIC DNA]</scope>
    <source>
        <strain evidence="2 3">2-325</strain>
    </source>
</reference>
<dbReference type="InterPro" id="IPR009061">
    <property type="entry name" value="DNA-bd_dom_put_sf"/>
</dbReference>
<feature type="domain" description="Helix-turn-helix" evidence="1">
    <location>
        <begin position="10"/>
        <end position="57"/>
    </location>
</feature>
<sequence length="88" mass="9491">MADGQGWLIVSKAAEMLGGVDPQTVRRYIADDLLHAVRLPKGHRRVDPASVRELLEASAMAPGPDREKAFEELRARNSVKNGGGSPAE</sequence>
<dbReference type="Gene3D" id="1.10.1660.10">
    <property type="match status" value="1"/>
</dbReference>
<comment type="caution">
    <text evidence="2">The sequence shown here is derived from an EMBL/GenBank/DDBJ whole genome shotgun (WGS) entry which is preliminary data.</text>
</comment>
<dbReference type="InterPro" id="IPR041657">
    <property type="entry name" value="HTH_17"/>
</dbReference>
<evidence type="ECO:0000313" key="2">
    <source>
        <dbReference type="EMBL" id="MFB6392661.1"/>
    </source>
</evidence>
<evidence type="ECO:0000313" key="3">
    <source>
        <dbReference type="Proteomes" id="UP001582793"/>
    </source>
</evidence>
<keyword evidence="3" id="KW-1185">Reference proteome</keyword>
<name>A0ABV5CKX9_9ACTN</name>
<organism evidence="2 3">
    <name type="scientific">Polymorphospora lycopeni</name>
    <dbReference type="NCBI Taxonomy" id="3140240"/>
    <lineage>
        <taxon>Bacteria</taxon>
        <taxon>Bacillati</taxon>
        <taxon>Actinomycetota</taxon>
        <taxon>Actinomycetes</taxon>
        <taxon>Micromonosporales</taxon>
        <taxon>Micromonosporaceae</taxon>
        <taxon>Polymorphospora</taxon>
    </lineage>
</organism>
<dbReference type="RefSeq" id="WP_375733376.1">
    <property type="nucleotide sequence ID" value="NZ_JBCGDC010000011.1"/>
</dbReference>
<dbReference type="SUPFAM" id="SSF46955">
    <property type="entry name" value="Putative DNA-binding domain"/>
    <property type="match status" value="1"/>
</dbReference>
<gene>
    <name evidence="2" type="ORF">AAFH96_06015</name>
</gene>
<dbReference type="Proteomes" id="UP001582793">
    <property type="component" value="Unassembled WGS sequence"/>
</dbReference>
<accession>A0ABV5CKX9</accession>
<dbReference type="Pfam" id="PF12728">
    <property type="entry name" value="HTH_17"/>
    <property type="match status" value="1"/>
</dbReference>
<proteinExistence type="predicted"/>